<name>X1LGS0_9ZZZZ</name>
<organism evidence="1">
    <name type="scientific">marine sediment metagenome</name>
    <dbReference type="NCBI Taxonomy" id="412755"/>
    <lineage>
        <taxon>unclassified sequences</taxon>
        <taxon>metagenomes</taxon>
        <taxon>ecological metagenomes</taxon>
    </lineage>
</organism>
<feature type="non-terminal residue" evidence="1">
    <location>
        <position position="1"/>
    </location>
</feature>
<protein>
    <submittedName>
        <fullName evidence="1">Uncharacterized protein</fullName>
    </submittedName>
</protein>
<reference evidence="1" key="1">
    <citation type="journal article" date="2014" name="Front. Microbiol.">
        <title>High frequency of phylogenetically diverse reductive dehalogenase-homologous genes in deep subseafloor sedimentary metagenomes.</title>
        <authorList>
            <person name="Kawai M."/>
            <person name="Futagami T."/>
            <person name="Toyoda A."/>
            <person name="Takaki Y."/>
            <person name="Nishi S."/>
            <person name="Hori S."/>
            <person name="Arai W."/>
            <person name="Tsubouchi T."/>
            <person name="Morono Y."/>
            <person name="Uchiyama I."/>
            <person name="Ito T."/>
            <person name="Fujiyama A."/>
            <person name="Inagaki F."/>
            <person name="Takami H."/>
        </authorList>
    </citation>
    <scope>NUCLEOTIDE SEQUENCE</scope>
    <source>
        <strain evidence="1">Expedition CK06-06</strain>
    </source>
</reference>
<sequence length="58" mass="6608">VIGLDSAAYIPIGSPSSLRYWWPWVKNYYGEKDCGCFYMGPLLAAIWLDQDLKAEMGF</sequence>
<evidence type="ECO:0000313" key="1">
    <source>
        <dbReference type="EMBL" id="GAH93353.1"/>
    </source>
</evidence>
<dbReference type="AlphaFoldDB" id="X1LGS0"/>
<comment type="caution">
    <text evidence="1">The sequence shown here is derived from an EMBL/GenBank/DDBJ whole genome shotgun (WGS) entry which is preliminary data.</text>
</comment>
<proteinExistence type="predicted"/>
<gene>
    <name evidence="1" type="ORF">S03H2_71693</name>
</gene>
<dbReference type="EMBL" id="BARU01048101">
    <property type="protein sequence ID" value="GAH93353.1"/>
    <property type="molecule type" value="Genomic_DNA"/>
</dbReference>
<accession>X1LGS0</accession>